<keyword evidence="3" id="KW-1185">Reference proteome</keyword>
<reference evidence="2 3" key="1">
    <citation type="submission" date="2017-08" db="EMBL/GenBank/DDBJ databases">
        <title>Reclassification of Bisgaard taxon 37 and 44.</title>
        <authorList>
            <person name="Christensen H."/>
        </authorList>
    </citation>
    <scope>NUCLEOTIDE SEQUENCE [LARGE SCALE GENOMIC DNA]</scope>
    <source>
        <strain evidence="2 3">111</strain>
    </source>
</reference>
<protein>
    <submittedName>
        <fullName evidence="2">Uncharacterized protein</fullName>
    </submittedName>
</protein>
<feature type="signal peptide" evidence="1">
    <location>
        <begin position="1"/>
        <end position="31"/>
    </location>
</feature>
<gene>
    <name evidence="2" type="ORF">CKF58_03820</name>
</gene>
<name>A0A3A1YQH6_9GAMM</name>
<accession>A0A3A1YQH6</accession>
<dbReference type="RefSeq" id="WP_119531142.1">
    <property type="nucleotide sequence ID" value="NZ_JBHSSP010000021.1"/>
</dbReference>
<feature type="chain" id="PRO_5017443325" evidence="1">
    <location>
        <begin position="32"/>
        <end position="248"/>
    </location>
</feature>
<dbReference type="Proteomes" id="UP000265916">
    <property type="component" value="Unassembled WGS sequence"/>
</dbReference>
<proteinExistence type="predicted"/>
<dbReference type="AlphaFoldDB" id="A0A3A1YQH6"/>
<organism evidence="2 3">
    <name type="scientific">Psittacicella hinzii</name>
    <dbReference type="NCBI Taxonomy" id="2028575"/>
    <lineage>
        <taxon>Bacteria</taxon>
        <taxon>Pseudomonadati</taxon>
        <taxon>Pseudomonadota</taxon>
        <taxon>Gammaproteobacteria</taxon>
        <taxon>Pasteurellales</taxon>
        <taxon>Psittacicellaceae</taxon>
        <taxon>Psittacicella</taxon>
    </lineage>
</organism>
<evidence type="ECO:0000313" key="3">
    <source>
        <dbReference type="Proteomes" id="UP000265916"/>
    </source>
</evidence>
<keyword evidence="1" id="KW-0732">Signal</keyword>
<comment type="caution">
    <text evidence="2">The sequence shown here is derived from an EMBL/GenBank/DDBJ whole genome shotgun (WGS) entry which is preliminary data.</text>
</comment>
<evidence type="ECO:0000256" key="1">
    <source>
        <dbReference type="SAM" id="SignalP"/>
    </source>
</evidence>
<sequence>MKNSYFTHLVKGCLFCLCMLGLNAHLSQAYASSPQTQQTTVISKGEQAVMDFYHNNQFLVARFDYFLNSSIYNFGQYANKSIIYRLAIYIFPVQFLFVFPDESSVVNGKYHNPTLDKFVKFATLCRNLYKNYRNKASEEALNICNLYNFLVTFYNGDLSTFQNLVVYGEHVKLEREIQPTDPKYLEKANLIFLLGKFEISLRYNSLYEAQKLVNFKVKSHNQIDSNKNYQQVQKALKPLGIKVIKLSF</sequence>
<evidence type="ECO:0000313" key="2">
    <source>
        <dbReference type="EMBL" id="RIY38604.1"/>
    </source>
</evidence>
<dbReference type="EMBL" id="NRJG01000061">
    <property type="protein sequence ID" value="RIY38604.1"/>
    <property type="molecule type" value="Genomic_DNA"/>
</dbReference>